<feature type="transmembrane region" description="Helical" evidence="6">
    <location>
        <begin position="397"/>
        <end position="421"/>
    </location>
</feature>
<dbReference type="PANTHER" id="PTHR42718">
    <property type="entry name" value="MAJOR FACILITATOR SUPERFAMILY MULTIDRUG TRANSPORTER MFSC"/>
    <property type="match status" value="1"/>
</dbReference>
<name>Q30XS1_OLEA2</name>
<dbReference type="eggNOG" id="COG2814">
    <property type="taxonomic scope" value="Bacteria"/>
</dbReference>
<keyword evidence="5 6" id="KW-0472">Membrane</keyword>
<feature type="transmembrane region" description="Helical" evidence="6">
    <location>
        <begin position="441"/>
        <end position="462"/>
    </location>
</feature>
<evidence type="ECO:0000256" key="5">
    <source>
        <dbReference type="ARBA" id="ARBA00023136"/>
    </source>
</evidence>
<proteinExistence type="predicted"/>
<keyword evidence="2" id="KW-0813">Transport</keyword>
<dbReference type="CDD" id="cd17321">
    <property type="entry name" value="MFS_MMR_MDR_like"/>
    <property type="match status" value="1"/>
</dbReference>
<dbReference type="InterPro" id="IPR011701">
    <property type="entry name" value="MFS"/>
</dbReference>
<dbReference type="SUPFAM" id="SSF103473">
    <property type="entry name" value="MFS general substrate transporter"/>
    <property type="match status" value="1"/>
</dbReference>
<evidence type="ECO:0000256" key="6">
    <source>
        <dbReference type="SAM" id="Phobius"/>
    </source>
</evidence>
<reference evidence="8 9" key="1">
    <citation type="journal article" date="2011" name="J. Bacteriol.">
        <title>Complete genome sequence and updated annotation of Desulfovibrio alaskensis G20.</title>
        <authorList>
            <person name="Hauser L.J."/>
            <person name="Land M.L."/>
            <person name="Brown S.D."/>
            <person name="Larimer F."/>
            <person name="Keller K.L."/>
            <person name="Rapp-Giles B.J."/>
            <person name="Price M.N."/>
            <person name="Lin M."/>
            <person name="Bruce D.C."/>
            <person name="Detter J.C."/>
            <person name="Tapia R."/>
            <person name="Han C.S."/>
            <person name="Goodwin L.A."/>
            <person name="Cheng J.F."/>
            <person name="Pitluck S."/>
            <person name="Copeland A."/>
            <person name="Lucas S."/>
            <person name="Nolan M."/>
            <person name="Lapidus A.L."/>
            <person name="Palumbo A.V."/>
            <person name="Wall J.D."/>
        </authorList>
    </citation>
    <scope>NUCLEOTIDE SEQUENCE [LARGE SCALE GENOMIC DNA]</scope>
    <source>
        <strain evidence="9">ATCC BAA 1058 / DSM 17464 / G20</strain>
    </source>
</reference>
<sequence>MKQFLSGPRAGISSGLPVLYTVAATQFIMPFMFSGVAVTLPVMGQEFGAGGTALGLVESIYLAATGALLLPLGRLADMAGHAPLFRSGVLLYAVSTLLLSFTQDMTTFILLRLVQGTGAAMTMASNMALLTKAIPRSERGRAMGIAVASVYLGLSAGPFLGGAIATHLGWRWLYILGTPPLALAYLLARRNLKERWQPVTEPFDWAGAALSVCAVGLAVFGGPRLAAGPGGILALAGSMVCGALFLVVESRTANPLLDLALLRRNKTFSFATAAQFINYAATFGITFLFSLYLQNARGMTAQETGTVLLVQPLVQTLLSPLCGRLADSMPAHRIATAGMACCTAGTLMAAMTGADTSMAFMLTMFVVLGVGFALFASPNMSIIMGSVQTGRYGIASAMAASMRTLGMVLSMVLVTAAMSLHTGDAVVTAENADAFISAMRWSFAVFSALGGFGVALSLFASLSPDAPRE</sequence>
<evidence type="ECO:0000256" key="1">
    <source>
        <dbReference type="ARBA" id="ARBA00004141"/>
    </source>
</evidence>
<dbReference type="Gene3D" id="1.20.1720.10">
    <property type="entry name" value="Multidrug resistance protein D"/>
    <property type="match status" value="1"/>
</dbReference>
<dbReference type="RefSeq" id="WP_011368550.1">
    <property type="nucleotide sequence ID" value="NC_007519.1"/>
</dbReference>
<feature type="transmembrane region" description="Helical" evidence="6">
    <location>
        <begin position="200"/>
        <end position="220"/>
    </location>
</feature>
<dbReference type="GO" id="GO:0022857">
    <property type="term" value="F:transmembrane transporter activity"/>
    <property type="evidence" value="ECO:0007669"/>
    <property type="project" value="InterPro"/>
</dbReference>
<dbReference type="Gene3D" id="1.20.1250.20">
    <property type="entry name" value="MFS general substrate transporter like domains"/>
    <property type="match status" value="1"/>
</dbReference>
<dbReference type="EMBL" id="CP000112">
    <property type="protein sequence ID" value="ABB39525.1"/>
    <property type="molecule type" value="Genomic_DNA"/>
</dbReference>
<dbReference type="AlphaFoldDB" id="Q30XS1"/>
<feature type="transmembrane region" description="Helical" evidence="6">
    <location>
        <begin position="171"/>
        <end position="188"/>
    </location>
</feature>
<dbReference type="HOGENOM" id="CLU_000960_28_3_7"/>
<keyword evidence="4 6" id="KW-1133">Transmembrane helix</keyword>
<evidence type="ECO:0000256" key="3">
    <source>
        <dbReference type="ARBA" id="ARBA00022692"/>
    </source>
</evidence>
<feature type="transmembrane region" description="Helical" evidence="6">
    <location>
        <begin position="53"/>
        <end position="72"/>
    </location>
</feature>
<evidence type="ECO:0000259" key="7">
    <source>
        <dbReference type="PROSITE" id="PS50850"/>
    </source>
</evidence>
<feature type="transmembrane region" description="Helical" evidence="6">
    <location>
        <begin position="109"/>
        <end position="130"/>
    </location>
</feature>
<protein>
    <submittedName>
        <fullName evidence="8">Major facilitator superfamily MFS_1</fullName>
    </submittedName>
</protein>
<feature type="domain" description="Major facilitator superfamily (MFS) profile" evidence="7">
    <location>
        <begin position="18"/>
        <end position="465"/>
    </location>
</feature>
<dbReference type="STRING" id="207559.Dde_2729"/>
<dbReference type="InterPro" id="IPR020846">
    <property type="entry name" value="MFS_dom"/>
</dbReference>
<feature type="transmembrane region" description="Helical" evidence="6">
    <location>
        <begin position="268"/>
        <end position="293"/>
    </location>
</feature>
<dbReference type="Pfam" id="PF07690">
    <property type="entry name" value="MFS_1"/>
    <property type="match status" value="1"/>
</dbReference>
<gene>
    <name evidence="8" type="ordered locus">Dde_2729</name>
</gene>
<feature type="transmembrane region" description="Helical" evidence="6">
    <location>
        <begin position="226"/>
        <end position="248"/>
    </location>
</feature>
<keyword evidence="9" id="KW-1185">Reference proteome</keyword>
<keyword evidence="3 6" id="KW-0812">Transmembrane</keyword>
<accession>Q30XS1</accession>
<dbReference type="Proteomes" id="UP000002710">
    <property type="component" value="Chromosome"/>
</dbReference>
<feature type="transmembrane region" description="Helical" evidence="6">
    <location>
        <begin position="12"/>
        <end position="33"/>
    </location>
</feature>
<evidence type="ECO:0000313" key="8">
    <source>
        <dbReference type="EMBL" id="ABB39525.1"/>
    </source>
</evidence>
<dbReference type="PROSITE" id="PS50850">
    <property type="entry name" value="MFS"/>
    <property type="match status" value="1"/>
</dbReference>
<evidence type="ECO:0000256" key="2">
    <source>
        <dbReference type="ARBA" id="ARBA00022448"/>
    </source>
</evidence>
<dbReference type="PANTHER" id="PTHR42718:SF9">
    <property type="entry name" value="MAJOR FACILITATOR SUPERFAMILY MULTIDRUG TRANSPORTER MFSC"/>
    <property type="match status" value="1"/>
</dbReference>
<feature type="transmembrane region" description="Helical" evidence="6">
    <location>
        <begin position="358"/>
        <end position="376"/>
    </location>
</feature>
<dbReference type="GO" id="GO:0016020">
    <property type="term" value="C:membrane"/>
    <property type="evidence" value="ECO:0007669"/>
    <property type="project" value="UniProtKB-SubCell"/>
</dbReference>
<feature type="transmembrane region" description="Helical" evidence="6">
    <location>
        <begin position="84"/>
        <end position="103"/>
    </location>
</feature>
<comment type="subcellular location">
    <subcellularLocation>
        <location evidence="1">Membrane</location>
        <topology evidence="1">Multi-pass membrane protein</topology>
    </subcellularLocation>
</comment>
<evidence type="ECO:0000256" key="4">
    <source>
        <dbReference type="ARBA" id="ARBA00022989"/>
    </source>
</evidence>
<feature type="transmembrane region" description="Helical" evidence="6">
    <location>
        <begin position="142"/>
        <end position="165"/>
    </location>
</feature>
<organism evidence="8 9">
    <name type="scientific">Oleidesulfovibrio alaskensis (strain ATCC BAA-1058 / DSM 17464 / G20)</name>
    <name type="common">Desulfovibrio alaskensis</name>
    <dbReference type="NCBI Taxonomy" id="207559"/>
    <lineage>
        <taxon>Bacteria</taxon>
        <taxon>Pseudomonadati</taxon>
        <taxon>Thermodesulfobacteriota</taxon>
        <taxon>Desulfovibrionia</taxon>
        <taxon>Desulfovibrionales</taxon>
        <taxon>Desulfovibrionaceae</taxon>
        <taxon>Oleidesulfovibrio</taxon>
    </lineage>
</organism>
<dbReference type="KEGG" id="dde:Dde_2729"/>
<dbReference type="InterPro" id="IPR036259">
    <property type="entry name" value="MFS_trans_sf"/>
</dbReference>
<evidence type="ECO:0000313" key="9">
    <source>
        <dbReference type="Proteomes" id="UP000002710"/>
    </source>
</evidence>